<evidence type="ECO:0000256" key="3">
    <source>
        <dbReference type="ARBA" id="ARBA00023067"/>
    </source>
</evidence>
<dbReference type="InterPro" id="IPR010992">
    <property type="entry name" value="IHF-like_DNA-bd_dom_sf"/>
</dbReference>
<dbReference type="PANTHER" id="PTHR33175">
    <property type="entry name" value="DNA-BINDING PROTEIN HU"/>
    <property type="match status" value="1"/>
</dbReference>
<evidence type="ECO:0000256" key="4">
    <source>
        <dbReference type="ARBA" id="ARBA00023125"/>
    </source>
</evidence>
<dbReference type="GO" id="GO:0030261">
    <property type="term" value="P:chromosome condensation"/>
    <property type="evidence" value="ECO:0007669"/>
    <property type="project" value="UniProtKB-KW"/>
</dbReference>
<dbReference type="GO" id="GO:0003677">
    <property type="term" value="F:DNA binding"/>
    <property type="evidence" value="ECO:0007669"/>
    <property type="project" value="UniProtKB-KW"/>
</dbReference>
<evidence type="ECO:0000313" key="7">
    <source>
        <dbReference type="Proteomes" id="UP000824150"/>
    </source>
</evidence>
<sequence length="92" mass="9694">MNKSDLVAKIAARSGLPVASARRALEAMLESIGEALAEGDRVQLVGFGSFKVTERNAREGRNPKTGDVIQIPASKTPSFSAGAELKKVVNGR</sequence>
<evidence type="ECO:0000256" key="2">
    <source>
        <dbReference type="ARBA" id="ARBA00010529"/>
    </source>
</evidence>
<dbReference type="Gene3D" id="4.10.520.10">
    <property type="entry name" value="IHF-like DNA-binding proteins"/>
    <property type="match status" value="1"/>
</dbReference>
<comment type="function">
    <text evidence="1">Histone-like DNA-binding protein which is capable of wrapping DNA to stabilize it, and thus to prevent its denaturation under extreme environmental conditions.</text>
</comment>
<dbReference type="AlphaFoldDB" id="A0A9E2KPI8"/>
<dbReference type="SMART" id="SM00411">
    <property type="entry name" value="BHL"/>
    <property type="match status" value="1"/>
</dbReference>
<dbReference type="SUPFAM" id="SSF47729">
    <property type="entry name" value="IHF-like DNA-binding proteins"/>
    <property type="match status" value="1"/>
</dbReference>
<protein>
    <submittedName>
        <fullName evidence="6">HU family DNA-binding protein</fullName>
    </submittedName>
</protein>
<evidence type="ECO:0000256" key="5">
    <source>
        <dbReference type="RuleBase" id="RU003939"/>
    </source>
</evidence>
<gene>
    <name evidence="6" type="ORF">IAA31_07420</name>
</gene>
<dbReference type="Proteomes" id="UP000824150">
    <property type="component" value="Unassembled WGS sequence"/>
</dbReference>
<dbReference type="PROSITE" id="PS00045">
    <property type="entry name" value="HISTONE_LIKE"/>
    <property type="match status" value="1"/>
</dbReference>
<dbReference type="Pfam" id="PF00216">
    <property type="entry name" value="Bac_DNA_binding"/>
    <property type="match status" value="1"/>
</dbReference>
<dbReference type="PRINTS" id="PR01727">
    <property type="entry name" value="DNABINDINGHU"/>
</dbReference>
<accession>A0A9E2KPI8</accession>
<dbReference type="GO" id="GO:0030527">
    <property type="term" value="F:structural constituent of chromatin"/>
    <property type="evidence" value="ECO:0007669"/>
    <property type="project" value="InterPro"/>
</dbReference>
<keyword evidence="3" id="KW-0226">DNA condensation</keyword>
<dbReference type="EMBL" id="JAHLFG010000081">
    <property type="protein sequence ID" value="MBU3827303.1"/>
    <property type="molecule type" value="Genomic_DNA"/>
</dbReference>
<dbReference type="CDD" id="cd13831">
    <property type="entry name" value="HU"/>
    <property type="match status" value="1"/>
</dbReference>
<reference evidence="6" key="2">
    <citation type="submission" date="2021-04" db="EMBL/GenBank/DDBJ databases">
        <authorList>
            <person name="Gilroy R."/>
        </authorList>
    </citation>
    <scope>NUCLEOTIDE SEQUENCE</scope>
    <source>
        <strain evidence="6">687</strain>
    </source>
</reference>
<dbReference type="PANTHER" id="PTHR33175:SF3">
    <property type="entry name" value="DNA-BINDING PROTEIN HU-BETA"/>
    <property type="match status" value="1"/>
</dbReference>
<evidence type="ECO:0000256" key="1">
    <source>
        <dbReference type="ARBA" id="ARBA00003819"/>
    </source>
</evidence>
<dbReference type="InterPro" id="IPR000119">
    <property type="entry name" value="Hist_DNA-bd"/>
</dbReference>
<comment type="similarity">
    <text evidence="2 5">Belongs to the bacterial histone-like protein family.</text>
</comment>
<name>A0A9E2KPI8_9GAMM</name>
<evidence type="ECO:0000313" key="6">
    <source>
        <dbReference type="EMBL" id="MBU3827303.1"/>
    </source>
</evidence>
<keyword evidence="4 6" id="KW-0238">DNA-binding</keyword>
<dbReference type="InterPro" id="IPR020816">
    <property type="entry name" value="Histone-like_DNA-bd_CS"/>
</dbReference>
<proteinExistence type="inferred from homology"/>
<comment type="caution">
    <text evidence="6">The sequence shown here is derived from an EMBL/GenBank/DDBJ whole genome shotgun (WGS) entry which is preliminary data.</text>
</comment>
<reference evidence="6" key="1">
    <citation type="journal article" date="2021" name="PeerJ">
        <title>Extensive microbial diversity within the chicken gut microbiome revealed by metagenomics and culture.</title>
        <authorList>
            <person name="Gilroy R."/>
            <person name="Ravi A."/>
            <person name="Getino M."/>
            <person name="Pursley I."/>
            <person name="Horton D.L."/>
            <person name="Alikhan N.F."/>
            <person name="Baker D."/>
            <person name="Gharbi K."/>
            <person name="Hall N."/>
            <person name="Watson M."/>
            <person name="Adriaenssens E.M."/>
            <person name="Foster-Nyarko E."/>
            <person name="Jarju S."/>
            <person name="Secka A."/>
            <person name="Antonio M."/>
            <person name="Oren A."/>
            <person name="Chaudhuri R.R."/>
            <person name="La Ragione R."/>
            <person name="Hildebrand F."/>
            <person name="Pallen M.J."/>
        </authorList>
    </citation>
    <scope>NUCLEOTIDE SEQUENCE</scope>
    <source>
        <strain evidence="6">687</strain>
    </source>
</reference>
<organism evidence="6 7">
    <name type="scientific">Candidatus Anaerobiospirillum merdipullorum</name>
    <dbReference type="NCBI Taxonomy" id="2838450"/>
    <lineage>
        <taxon>Bacteria</taxon>
        <taxon>Pseudomonadati</taxon>
        <taxon>Pseudomonadota</taxon>
        <taxon>Gammaproteobacteria</taxon>
        <taxon>Aeromonadales</taxon>
        <taxon>Succinivibrionaceae</taxon>
        <taxon>Anaerobiospirillum</taxon>
    </lineage>
</organism>